<dbReference type="SMART" id="SM00112">
    <property type="entry name" value="CA"/>
    <property type="match status" value="7"/>
</dbReference>
<feature type="domain" description="Cadherin" evidence="20">
    <location>
        <begin position="516"/>
        <end position="607"/>
    </location>
</feature>
<dbReference type="InterPro" id="IPR015919">
    <property type="entry name" value="Cadherin-like_sf"/>
</dbReference>
<dbReference type="Pfam" id="PF24811">
    <property type="entry name" value="Ig_Shg"/>
    <property type="match status" value="1"/>
</dbReference>
<dbReference type="GO" id="GO:0035239">
    <property type="term" value="P:tube morphogenesis"/>
    <property type="evidence" value="ECO:0007669"/>
    <property type="project" value="UniProtKB-ARBA"/>
</dbReference>
<reference evidence="21 22" key="1">
    <citation type="journal article" date="2024" name="BMC Genomics">
        <title>De novo assembly and annotation of Popillia japonica's genome with initial clues to its potential as an invasive pest.</title>
        <authorList>
            <person name="Cucini C."/>
            <person name="Boschi S."/>
            <person name="Funari R."/>
            <person name="Cardaioli E."/>
            <person name="Iannotti N."/>
            <person name="Marturano G."/>
            <person name="Paoli F."/>
            <person name="Bruttini M."/>
            <person name="Carapelli A."/>
            <person name="Frati F."/>
            <person name="Nardi F."/>
        </authorList>
    </citation>
    <scope>NUCLEOTIDE SEQUENCE [LARGE SCALE GENOMIC DNA]</scope>
    <source>
        <strain evidence="21">DMR45628</strain>
    </source>
</reference>
<keyword evidence="2" id="KW-0245">EGF-like domain</keyword>
<evidence type="ECO:0000256" key="6">
    <source>
        <dbReference type="ARBA" id="ARBA00022837"/>
    </source>
</evidence>
<evidence type="ECO:0000259" key="19">
    <source>
        <dbReference type="PROSITE" id="PS50025"/>
    </source>
</evidence>
<dbReference type="GO" id="GO:0008104">
    <property type="term" value="P:intracellular protein localization"/>
    <property type="evidence" value="ECO:0007669"/>
    <property type="project" value="UniProtKB-ARBA"/>
</dbReference>
<dbReference type="GO" id="GO:0007297">
    <property type="term" value="P:follicle cell of egg chamber migration"/>
    <property type="evidence" value="ECO:0007669"/>
    <property type="project" value="UniProtKB-ARBA"/>
</dbReference>
<organism evidence="21 22">
    <name type="scientific">Popillia japonica</name>
    <name type="common">Japanese beetle</name>
    <dbReference type="NCBI Taxonomy" id="7064"/>
    <lineage>
        <taxon>Eukaryota</taxon>
        <taxon>Metazoa</taxon>
        <taxon>Ecdysozoa</taxon>
        <taxon>Arthropoda</taxon>
        <taxon>Hexapoda</taxon>
        <taxon>Insecta</taxon>
        <taxon>Pterygota</taxon>
        <taxon>Neoptera</taxon>
        <taxon>Endopterygota</taxon>
        <taxon>Coleoptera</taxon>
        <taxon>Polyphaga</taxon>
        <taxon>Scarabaeiformia</taxon>
        <taxon>Scarabaeidae</taxon>
        <taxon>Rutelinae</taxon>
        <taxon>Popillia</taxon>
    </lineage>
</organism>
<dbReference type="GO" id="GO:0044331">
    <property type="term" value="P:cell-cell adhesion mediated by cadherin"/>
    <property type="evidence" value="ECO:0007669"/>
    <property type="project" value="TreeGrafter"/>
</dbReference>
<dbReference type="Pfam" id="PF02210">
    <property type="entry name" value="Laminin_G_2"/>
    <property type="match status" value="1"/>
</dbReference>
<evidence type="ECO:0000256" key="11">
    <source>
        <dbReference type="ARBA" id="ARBA00023180"/>
    </source>
</evidence>
<dbReference type="PROSITE" id="PS50268">
    <property type="entry name" value="CADHERIN_2"/>
    <property type="match status" value="7"/>
</dbReference>
<dbReference type="GO" id="GO:0001736">
    <property type="term" value="P:establishment of planar polarity"/>
    <property type="evidence" value="ECO:0007669"/>
    <property type="project" value="UniProtKB-ARBA"/>
</dbReference>
<dbReference type="GO" id="GO:0007431">
    <property type="term" value="P:salivary gland development"/>
    <property type="evidence" value="ECO:0007669"/>
    <property type="project" value="UniProtKB-ARBA"/>
</dbReference>
<evidence type="ECO:0000256" key="12">
    <source>
        <dbReference type="PROSITE-ProRule" id="PRU00043"/>
    </source>
</evidence>
<name>A0AAW1LSK5_POPJA</name>
<dbReference type="PROSITE" id="PS00232">
    <property type="entry name" value="CADHERIN_1"/>
    <property type="match status" value="3"/>
</dbReference>
<dbReference type="GO" id="GO:0005509">
    <property type="term" value="F:calcium ion binding"/>
    <property type="evidence" value="ECO:0007669"/>
    <property type="project" value="UniProtKB-UniRule"/>
</dbReference>
<dbReference type="FunFam" id="2.60.40.60:FF:000032">
    <property type="entry name" value="FAT atypical cadherin 1"/>
    <property type="match status" value="1"/>
</dbReference>
<dbReference type="PRINTS" id="PR00205">
    <property type="entry name" value="CADHERIN"/>
</dbReference>
<dbReference type="GO" id="GO:0098858">
    <property type="term" value="C:actin-based cell projection"/>
    <property type="evidence" value="ECO:0007669"/>
    <property type="project" value="UniProtKB-ARBA"/>
</dbReference>
<dbReference type="Pfam" id="PF00028">
    <property type="entry name" value="Cadherin"/>
    <property type="match status" value="4"/>
</dbReference>
<dbReference type="InterPro" id="IPR000233">
    <property type="entry name" value="Cadherin_Y-type_LIR"/>
</dbReference>
<dbReference type="GO" id="GO:0000902">
    <property type="term" value="P:cell morphogenesis"/>
    <property type="evidence" value="ECO:0007669"/>
    <property type="project" value="TreeGrafter"/>
</dbReference>
<evidence type="ECO:0000256" key="16">
    <source>
        <dbReference type="SAM" id="MobiDB-lite"/>
    </source>
</evidence>
<evidence type="ECO:0000313" key="22">
    <source>
        <dbReference type="Proteomes" id="UP001458880"/>
    </source>
</evidence>
<dbReference type="GO" id="GO:0008013">
    <property type="term" value="F:beta-catenin binding"/>
    <property type="evidence" value="ECO:0007669"/>
    <property type="project" value="TreeGrafter"/>
</dbReference>
<dbReference type="PANTHER" id="PTHR24027:SF422">
    <property type="entry name" value="CADHERIN DOMAIN-CONTAINING PROTEIN"/>
    <property type="match status" value="1"/>
</dbReference>
<feature type="transmembrane region" description="Helical" evidence="17">
    <location>
        <begin position="1311"/>
        <end position="1331"/>
    </location>
</feature>
<dbReference type="GO" id="GO:0045296">
    <property type="term" value="F:cadherin binding"/>
    <property type="evidence" value="ECO:0007669"/>
    <property type="project" value="TreeGrafter"/>
</dbReference>
<dbReference type="FunFam" id="4.10.900.10:FF:000012">
    <property type="entry name" value="Putative DE-cadherin"/>
    <property type="match status" value="1"/>
</dbReference>
<keyword evidence="6 12" id="KW-0106">Calcium</keyword>
<evidence type="ECO:0000256" key="9">
    <source>
        <dbReference type="ARBA" id="ARBA00023136"/>
    </source>
</evidence>
<evidence type="ECO:0000313" key="21">
    <source>
        <dbReference type="EMBL" id="KAK9737332.1"/>
    </source>
</evidence>
<comment type="caution">
    <text evidence="13">Lacks conserved residue(s) required for the propagation of feature annotation.</text>
</comment>
<evidence type="ECO:0000256" key="1">
    <source>
        <dbReference type="ARBA" id="ARBA00004251"/>
    </source>
</evidence>
<evidence type="ECO:0000256" key="5">
    <source>
        <dbReference type="ARBA" id="ARBA00022737"/>
    </source>
</evidence>
<keyword evidence="8 17" id="KW-1133">Transmembrane helix</keyword>
<evidence type="ECO:0000256" key="13">
    <source>
        <dbReference type="PROSITE-ProRule" id="PRU00122"/>
    </source>
</evidence>
<dbReference type="GO" id="GO:0007424">
    <property type="term" value="P:open tracheal system development"/>
    <property type="evidence" value="ECO:0007669"/>
    <property type="project" value="UniProtKB-ARBA"/>
</dbReference>
<evidence type="ECO:0000256" key="14">
    <source>
        <dbReference type="RuleBase" id="RU003318"/>
    </source>
</evidence>
<keyword evidence="22" id="KW-1185">Reference proteome</keyword>
<evidence type="ECO:0000256" key="7">
    <source>
        <dbReference type="ARBA" id="ARBA00022889"/>
    </source>
</evidence>
<dbReference type="GO" id="GO:0016339">
    <property type="term" value="P:calcium-dependent cell-cell adhesion via plasma membrane cell adhesion molecules"/>
    <property type="evidence" value="ECO:0007669"/>
    <property type="project" value="TreeGrafter"/>
</dbReference>
<dbReference type="PROSITE" id="PS50025">
    <property type="entry name" value="LAM_G_DOMAIN"/>
    <property type="match status" value="1"/>
</dbReference>
<dbReference type="CDD" id="cd00110">
    <property type="entry name" value="LamG"/>
    <property type="match status" value="1"/>
</dbReference>
<dbReference type="Gene3D" id="4.10.900.10">
    <property type="entry name" value="TCF3-CBD (Catenin binding domain)"/>
    <property type="match status" value="1"/>
</dbReference>
<dbReference type="Gene3D" id="2.60.40.60">
    <property type="entry name" value="Cadherins"/>
    <property type="match status" value="7"/>
</dbReference>
<proteinExistence type="predicted"/>
<dbReference type="FunFam" id="2.60.40.60:FF:000058">
    <property type="entry name" value="FAT atypical cadherin 3"/>
    <property type="match status" value="1"/>
</dbReference>
<evidence type="ECO:0000256" key="4">
    <source>
        <dbReference type="ARBA" id="ARBA00022729"/>
    </source>
</evidence>
<feature type="signal peptide" evidence="18">
    <location>
        <begin position="1"/>
        <end position="27"/>
    </location>
</feature>
<dbReference type="GO" id="GO:0048589">
    <property type="term" value="P:developmental growth"/>
    <property type="evidence" value="ECO:0007669"/>
    <property type="project" value="UniProtKB-ARBA"/>
</dbReference>
<feature type="domain" description="Cadherin" evidence="20">
    <location>
        <begin position="176"/>
        <end position="284"/>
    </location>
</feature>
<keyword evidence="11" id="KW-0325">Glycoprotein</keyword>
<evidence type="ECO:0000256" key="3">
    <source>
        <dbReference type="ARBA" id="ARBA00022692"/>
    </source>
</evidence>
<feature type="domain" description="Cadherin" evidence="20">
    <location>
        <begin position="299"/>
        <end position="395"/>
    </location>
</feature>
<keyword evidence="4 18" id="KW-0732">Signal</keyword>
<evidence type="ECO:0000256" key="8">
    <source>
        <dbReference type="ARBA" id="ARBA00022989"/>
    </source>
</evidence>
<feature type="domain" description="Cadherin" evidence="20">
    <location>
        <begin position="728"/>
        <end position="829"/>
    </location>
</feature>
<evidence type="ECO:0000256" key="17">
    <source>
        <dbReference type="SAM" id="Phobius"/>
    </source>
</evidence>
<comment type="subcellular location">
    <subcellularLocation>
        <location evidence="1 14">Cell membrane</location>
        <topology evidence="1 14">Single-pass type I membrane protein</topology>
    </subcellularLocation>
</comment>
<dbReference type="InterPro" id="IPR000742">
    <property type="entry name" value="EGF"/>
</dbReference>
<dbReference type="InterPro" id="IPR020894">
    <property type="entry name" value="Cadherin_CS"/>
</dbReference>
<dbReference type="GO" id="GO:0016342">
    <property type="term" value="C:catenin complex"/>
    <property type="evidence" value="ECO:0007669"/>
    <property type="project" value="TreeGrafter"/>
</dbReference>
<protein>
    <submittedName>
        <fullName evidence="21">Cadherin domain</fullName>
    </submittedName>
</protein>
<feature type="chain" id="PRO_5043968345" evidence="18">
    <location>
        <begin position="28"/>
        <end position="1485"/>
    </location>
</feature>
<dbReference type="GO" id="GO:0009887">
    <property type="term" value="P:animal organ morphogenesis"/>
    <property type="evidence" value="ECO:0007669"/>
    <property type="project" value="UniProtKB-ARBA"/>
</dbReference>
<dbReference type="GO" id="GO:0007163">
    <property type="term" value="P:establishment or maintenance of cell polarity"/>
    <property type="evidence" value="ECO:0007669"/>
    <property type="project" value="UniProtKB-ARBA"/>
</dbReference>
<evidence type="ECO:0000256" key="15">
    <source>
        <dbReference type="RuleBase" id="RU004357"/>
    </source>
</evidence>
<comment type="function">
    <text evidence="15">Cadherins are calcium-dependent cell adhesion proteins.</text>
</comment>
<dbReference type="SUPFAM" id="SSF49899">
    <property type="entry name" value="Concanavalin A-like lectins/glucanases"/>
    <property type="match status" value="1"/>
</dbReference>
<dbReference type="Gene3D" id="2.10.25.10">
    <property type="entry name" value="Laminin"/>
    <property type="match status" value="1"/>
</dbReference>
<keyword evidence="9 17" id="KW-0472">Membrane</keyword>
<evidence type="ECO:0000256" key="2">
    <source>
        <dbReference type="ARBA" id="ARBA00022536"/>
    </source>
</evidence>
<dbReference type="GO" id="GO:0034332">
    <property type="term" value="P:adherens junction organization"/>
    <property type="evidence" value="ECO:0007669"/>
    <property type="project" value="TreeGrafter"/>
</dbReference>
<gene>
    <name evidence="21" type="ORF">QE152_g10781</name>
</gene>
<dbReference type="InterPro" id="IPR002126">
    <property type="entry name" value="Cadherin-like_dom"/>
</dbReference>
<dbReference type="InterPro" id="IPR056370">
    <property type="entry name" value="Shg-like_Ig-like"/>
</dbReference>
<feature type="domain" description="Cadherin" evidence="20">
    <location>
        <begin position="74"/>
        <end position="175"/>
    </location>
</feature>
<dbReference type="Proteomes" id="UP001458880">
    <property type="component" value="Unassembled WGS sequence"/>
</dbReference>
<dbReference type="InterPro" id="IPR001791">
    <property type="entry name" value="Laminin_G"/>
</dbReference>
<dbReference type="Pfam" id="PF01049">
    <property type="entry name" value="CADH_Y-type_LIR"/>
    <property type="match status" value="1"/>
</dbReference>
<dbReference type="InterPro" id="IPR027397">
    <property type="entry name" value="Catenin-bd_sf"/>
</dbReference>
<dbReference type="GO" id="GO:0007043">
    <property type="term" value="P:cell-cell junction assembly"/>
    <property type="evidence" value="ECO:0007669"/>
    <property type="project" value="TreeGrafter"/>
</dbReference>
<evidence type="ECO:0000256" key="18">
    <source>
        <dbReference type="SAM" id="SignalP"/>
    </source>
</evidence>
<dbReference type="SUPFAM" id="SSF49313">
    <property type="entry name" value="Cadherin-like"/>
    <property type="match status" value="8"/>
</dbReference>
<dbReference type="CDD" id="cd11304">
    <property type="entry name" value="Cadherin_repeat"/>
    <property type="match status" value="6"/>
</dbReference>
<accession>A0AAW1LSK5</accession>
<dbReference type="InterPro" id="IPR039808">
    <property type="entry name" value="Cadherin"/>
</dbReference>
<dbReference type="GO" id="GO:0007156">
    <property type="term" value="P:homophilic cell adhesion via plasma membrane adhesion molecules"/>
    <property type="evidence" value="ECO:0007669"/>
    <property type="project" value="InterPro"/>
</dbReference>
<evidence type="ECO:0000256" key="10">
    <source>
        <dbReference type="ARBA" id="ARBA00023157"/>
    </source>
</evidence>
<dbReference type="SMART" id="SM00282">
    <property type="entry name" value="LamG"/>
    <property type="match status" value="1"/>
</dbReference>
<feature type="domain" description="Cadherin" evidence="20">
    <location>
        <begin position="627"/>
        <end position="719"/>
    </location>
</feature>
<feature type="region of interest" description="Disordered" evidence="16">
    <location>
        <begin position="30"/>
        <end position="60"/>
    </location>
</feature>
<sequence>MISKRWKKHAVHFIVLLFILTIRPSSSQINDGNSLTDEDLEKSQIVEPRPPGRNTGNNHKPMFVDCAKYSNTIIEEEQPMGLYVTTVHATDNDPPESGGIVTYSIIQREGIRSHFRINNETGEVTTATSFDRDEPSRQKEVYLTVRANDNGWPVLADICTFKITISDINDNPPQLDKLKNEASVSEDLKIDREVMRVFAYDIDDGDNARLTYALKSSGEFERYFAIDNRTGVITLKNFLNGKRGVTFTSQIIVNDNPANITQRKQNDGDIKITVVGSDKQLPTFVEYPKDPIYVKENFSDFDYAFAIITAQSNIESQTLRFELIRGHTTQTNKDSTFKLTPINGISAQITLGRALDYETVTEYQLTVRVENKDSLAAAITIDFKIEDVNDEIPDFVDIVTGSVLENEPPGAEVMQVRAIDKDGTSAHNIVSYTLATHSEIFEVDPSTGKVVTLIEFDREKQNVYNVEIIARDNSPSALRRTSSEPNSSKQTFRVTIEDKNDNKPEFSQSTYRVDNLNENADIGFVIIEVRANDMDSASVIRYSIISGNEEGAFKIEASTGRISVNATLDYEKTTTYNLTISANDGAYSDEAKVFVFIDNINDELPIFESYNKNITGILEEKVYEDCIITLEAWDPDIRDRNAPQNIVYQVDDKYRHFLKIDEDGCVKLTKPLDRDKPNGSPSYQAFIIAYDDNNSENAQQQSAEIFIILEDINDNAPFLITTSVVWNENQPPNKIITLEADDFDSPENGPPFVFAFADAVGEDITSKFEIQGADLYARVEFDREQQKYYDLLINITDSGIPTQSGVSVFRVIIGDINDNPAGDGKSEIFVYNFEGSSPDVQIGRVFVEDLDDWDLPDKVFQWTYGPKQWFNLNADNGTLTMLHGTPAAEYELVFKVTEESALIPRHTVEAIVNVTVRDIPREAVVKSGSMRLSGMDAETFVARVNGVSPKDVLHEKLSLILNATKENIDIFTVLRAASSESEVDVRFSAHGSPYYPAERLNSKVSLNVEELERALGVQFVMISISECILESVCEGGTSCSNHLDISEIPAIVFTNRTSFVGVNAVVRPVCDCRAFDVYERCLNGGTYNEDTKTCLCAAEYEGPNCEALAIGFKGNGWAMYPTFDACNNTRITLEVTAEEDDGLIFYVGPMSLYPKPIVEDFMSLELSGGFPLLYLNYGSDTREIALHTKKLTDGGSHTISISMTSTNVTISVDDCHSSNCLTLDHPAGPNRLLNVNGPLQLGGTRDKLDDIAAYLKWKYLPSPKGFVGCVRNLTYNEQLYNLGEPGEQLNAISNCNWGIAKAVTFGIDSNFLVAILVCIAILLILLLAVVVHRRKENNWNEKDADDICENIIDYQDEGGGEVDAGFDMSVLKMHDKDLTSEPPITETLYKQAPEAPDISAFLNPKKDNCDRDPNSYPFDDVRYYAYEGDGNSTGSLSSLASCTDDGDLKFNYLSSFGPRFRKLADMYGEDPSDEDSHDGGEESWC</sequence>
<feature type="domain" description="Cadherin" evidence="20">
    <location>
        <begin position="395"/>
        <end position="506"/>
    </location>
</feature>
<evidence type="ECO:0000259" key="20">
    <source>
        <dbReference type="PROSITE" id="PS50268"/>
    </source>
</evidence>
<dbReference type="GO" id="GO:0048565">
    <property type="term" value="P:digestive tract development"/>
    <property type="evidence" value="ECO:0007669"/>
    <property type="project" value="UniProtKB-ARBA"/>
</dbReference>
<dbReference type="PANTHER" id="PTHR24027">
    <property type="entry name" value="CADHERIN-23"/>
    <property type="match status" value="1"/>
</dbReference>
<comment type="caution">
    <text evidence="21">The sequence shown here is derived from an EMBL/GenBank/DDBJ whole genome shotgun (WGS) entry which is preliminary data.</text>
</comment>
<keyword evidence="3 14" id="KW-0812">Transmembrane</keyword>
<keyword evidence="10" id="KW-1015">Disulfide bond</keyword>
<feature type="domain" description="Laminin G" evidence="19">
    <location>
        <begin position="1107"/>
        <end position="1295"/>
    </location>
</feature>
<dbReference type="PROSITE" id="PS00022">
    <property type="entry name" value="EGF_1"/>
    <property type="match status" value="1"/>
</dbReference>
<keyword evidence="5" id="KW-0677">Repeat</keyword>
<dbReference type="InterPro" id="IPR013320">
    <property type="entry name" value="ConA-like_dom_sf"/>
</dbReference>
<dbReference type="Gene3D" id="2.60.120.200">
    <property type="match status" value="1"/>
</dbReference>
<keyword evidence="7 14" id="KW-0130">Cell adhesion</keyword>
<dbReference type="EMBL" id="JASPKY010000101">
    <property type="protein sequence ID" value="KAK9737332.1"/>
    <property type="molecule type" value="Genomic_DNA"/>
</dbReference>
<dbReference type="GO" id="GO:0005912">
    <property type="term" value="C:adherens junction"/>
    <property type="evidence" value="ECO:0007669"/>
    <property type="project" value="TreeGrafter"/>
</dbReference>